<accession>A0A5N5MWM9</accession>
<dbReference type="EMBL" id="VFJC01000012">
    <property type="protein sequence ID" value="KAB5559392.1"/>
    <property type="molecule type" value="Genomic_DNA"/>
</dbReference>
<feature type="region of interest" description="Disordered" evidence="1">
    <location>
        <begin position="103"/>
        <end position="125"/>
    </location>
</feature>
<gene>
    <name evidence="2" type="ORF">PHYPO_G00028450</name>
</gene>
<organism evidence="2 3">
    <name type="scientific">Pangasianodon hypophthalmus</name>
    <name type="common">Striped catfish</name>
    <name type="synonym">Helicophagus hypophthalmus</name>
    <dbReference type="NCBI Taxonomy" id="310915"/>
    <lineage>
        <taxon>Eukaryota</taxon>
        <taxon>Metazoa</taxon>
        <taxon>Chordata</taxon>
        <taxon>Craniata</taxon>
        <taxon>Vertebrata</taxon>
        <taxon>Euteleostomi</taxon>
        <taxon>Actinopterygii</taxon>
        <taxon>Neopterygii</taxon>
        <taxon>Teleostei</taxon>
        <taxon>Ostariophysi</taxon>
        <taxon>Siluriformes</taxon>
        <taxon>Pangasiidae</taxon>
        <taxon>Pangasianodon</taxon>
    </lineage>
</organism>
<sequence length="314" mass="35489">MNAVATGDGKKWKRRRVAVAELFESRGRGVLGISLRNDADEAVNPRCETRQIHNPDVGMDCRRKKIALPVGSKAEDTLKTLWMTKDTSGHMCLSDSLSKSCAESPLDGSGSEDSVVSGPSSPSAALHSLRCRKCERLFSKMRRQGPPRKKQRDDDPASLSCDEWLLNKTWQPQRQQQPRGRLWVHLKRIRLRAAKQSDDAMANKAWSRSARDLTCSCRGTCVAAKRCLESHLKAKRSHSISGEIEQNLHGPCAVQNIRERKGSPQRKTIHRSIFHRWISTFPRNMICLQMTTLTLTMRVCSGWRKFPRTSLSVM</sequence>
<dbReference type="AlphaFoldDB" id="A0A5N5MWM9"/>
<protein>
    <submittedName>
        <fullName evidence="2">Uncharacterized protein</fullName>
    </submittedName>
</protein>
<name>A0A5N5MWM9_PANHP</name>
<evidence type="ECO:0000313" key="3">
    <source>
        <dbReference type="Proteomes" id="UP000327468"/>
    </source>
</evidence>
<dbReference type="Proteomes" id="UP000327468">
    <property type="component" value="Chromosome 11"/>
</dbReference>
<evidence type="ECO:0000313" key="2">
    <source>
        <dbReference type="EMBL" id="KAB5559392.1"/>
    </source>
</evidence>
<feature type="compositionally biased region" description="Low complexity" evidence="1">
    <location>
        <begin position="107"/>
        <end position="123"/>
    </location>
</feature>
<keyword evidence="3" id="KW-1185">Reference proteome</keyword>
<reference evidence="2 3" key="1">
    <citation type="submission" date="2019-06" db="EMBL/GenBank/DDBJ databases">
        <title>A chromosome-scale genome assembly of the striped catfish, Pangasianodon hypophthalmus.</title>
        <authorList>
            <person name="Wen M."/>
            <person name="Zahm M."/>
            <person name="Roques C."/>
            <person name="Cabau C."/>
            <person name="Klopp C."/>
            <person name="Donnadieu C."/>
            <person name="Jouanno E."/>
            <person name="Avarre J.-C."/>
            <person name="Campet M."/>
            <person name="Ha T.T.T."/>
            <person name="Dugue R."/>
            <person name="Lampietro C."/>
            <person name="Louis A."/>
            <person name="Herpin A."/>
            <person name="Echchiki A."/>
            <person name="Berthelot C."/>
            <person name="Parey E."/>
            <person name="Roest-Crollius H."/>
            <person name="Braasch I."/>
            <person name="Postlethwait J."/>
            <person name="Bobe J."/>
            <person name="Montfort J."/>
            <person name="Bouchez O."/>
            <person name="Begum T."/>
            <person name="Schartl M."/>
            <person name="Guiguen Y."/>
        </authorList>
    </citation>
    <scope>NUCLEOTIDE SEQUENCE [LARGE SCALE GENOMIC DNA]</scope>
    <source>
        <strain evidence="2 3">Indonesia</strain>
        <tissue evidence="2">Blood</tissue>
    </source>
</reference>
<evidence type="ECO:0000256" key="1">
    <source>
        <dbReference type="SAM" id="MobiDB-lite"/>
    </source>
</evidence>
<comment type="caution">
    <text evidence="2">The sequence shown here is derived from an EMBL/GenBank/DDBJ whole genome shotgun (WGS) entry which is preliminary data.</text>
</comment>
<proteinExistence type="predicted"/>